<dbReference type="EMBL" id="ADLK01000027">
    <property type="protein sequence ID" value="KMW17369.1"/>
    <property type="molecule type" value="Genomic_DNA"/>
</dbReference>
<evidence type="ECO:0000313" key="4">
    <source>
        <dbReference type="Proteomes" id="UP000037392"/>
    </source>
</evidence>
<dbReference type="RefSeq" id="WP_007870870.1">
    <property type="nucleotide sequence ID" value="NZ_KQ235880.1"/>
</dbReference>
<dbReference type="Proteomes" id="UP000037392">
    <property type="component" value="Unassembled WGS sequence"/>
</dbReference>
<comment type="caution">
    <text evidence="3">The sequence shown here is derived from an EMBL/GenBank/DDBJ whole genome shotgun (WGS) entry which is preliminary data.</text>
</comment>
<dbReference type="PROSITE" id="PS50887">
    <property type="entry name" value="GGDEF"/>
    <property type="match status" value="1"/>
</dbReference>
<dbReference type="OrthoDB" id="9804955at2"/>
<dbReference type="InterPro" id="IPR050469">
    <property type="entry name" value="Diguanylate_Cyclase"/>
</dbReference>
<evidence type="ECO:0000259" key="2">
    <source>
        <dbReference type="PROSITE" id="PS50887"/>
    </source>
</evidence>
<dbReference type="Pfam" id="PF00990">
    <property type="entry name" value="GGDEF"/>
    <property type="match status" value="1"/>
</dbReference>
<feature type="transmembrane region" description="Helical" evidence="1">
    <location>
        <begin position="173"/>
        <end position="192"/>
    </location>
</feature>
<keyword evidence="1" id="KW-0472">Membrane</keyword>
<dbReference type="NCBIfam" id="TIGR00254">
    <property type="entry name" value="GGDEF"/>
    <property type="match status" value="1"/>
</dbReference>
<reference evidence="3 4" key="1">
    <citation type="submission" date="2011-04" db="EMBL/GenBank/DDBJ databases">
        <title>The Genome Sequence of Clostridium citroniae WAL-19142.</title>
        <authorList>
            <consortium name="The Broad Institute Genome Sequencing Platform"/>
            <person name="Earl A."/>
            <person name="Ward D."/>
            <person name="Feldgarden M."/>
            <person name="Gevers D."/>
            <person name="Warren Y.A."/>
            <person name="Tyrrell K.L."/>
            <person name="Citron D.M."/>
            <person name="Goldstein E.J."/>
            <person name="Daigneault M."/>
            <person name="Allen-Vercoe E."/>
            <person name="Young S.K."/>
            <person name="Zeng Q."/>
            <person name="Gargeya S."/>
            <person name="Fitzgerald M."/>
            <person name="Haas B."/>
            <person name="Abouelleil A."/>
            <person name="Alvarado L."/>
            <person name="Arachchi H.M."/>
            <person name="Berlin A."/>
            <person name="Brown A."/>
            <person name="Chapman S.B."/>
            <person name="Chen Z."/>
            <person name="Dunbar C."/>
            <person name="Freedman E."/>
            <person name="Gearin G."/>
            <person name="Gellesch M."/>
            <person name="Goldberg J."/>
            <person name="Griggs A."/>
            <person name="Gujja S."/>
            <person name="Heilman E.R."/>
            <person name="Heiman D."/>
            <person name="Howarth C."/>
            <person name="Larson L."/>
            <person name="Lui A."/>
            <person name="MacDonald P.J."/>
            <person name="Mehta T."/>
            <person name="Montmayeur A."/>
            <person name="Murphy C."/>
            <person name="Neiman D."/>
            <person name="Pearson M."/>
            <person name="Priest M."/>
            <person name="Roberts A."/>
            <person name="Saif S."/>
            <person name="Shea T."/>
            <person name="Shenoy N."/>
            <person name="Sisk P."/>
            <person name="Stolte C."/>
            <person name="Sykes S."/>
            <person name="White J."/>
            <person name="Yandava C."/>
            <person name="Wortman J."/>
            <person name="Nusbaum C."/>
            <person name="Birren B."/>
        </authorList>
    </citation>
    <scope>NUCLEOTIDE SEQUENCE [LARGE SCALE GENOMIC DNA]</scope>
    <source>
        <strain evidence="3 4">WAL-19142</strain>
    </source>
</reference>
<evidence type="ECO:0000313" key="3">
    <source>
        <dbReference type="EMBL" id="KMW17369.1"/>
    </source>
</evidence>
<proteinExistence type="predicted"/>
<dbReference type="SMART" id="SM00267">
    <property type="entry name" value="GGDEF"/>
    <property type="match status" value="1"/>
</dbReference>
<keyword evidence="1" id="KW-1133">Transmembrane helix</keyword>
<feature type="transmembrane region" description="Helical" evidence="1">
    <location>
        <begin position="6"/>
        <end position="26"/>
    </location>
</feature>
<dbReference type="GO" id="GO:0052621">
    <property type="term" value="F:diguanylate cyclase activity"/>
    <property type="evidence" value="ECO:0007669"/>
    <property type="project" value="TreeGrafter"/>
</dbReference>
<feature type="domain" description="GGDEF" evidence="2">
    <location>
        <begin position="283"/>
        <end position="415"/>
    </location>
</feature>
<feature type="transmembrane region" description="Helical" evidence="1">
    <location>
        <begin position="91"/>
        <end position="115"/>
    </location>
</feature>
<feature type="transmembrane region" description="Helical" evidence="1">
    <location>
        <begin position="135"/>
        <end position="152"/>
    </location>
</feature>
<dbReference type="AlphaFoldDB" id="A0A0J9BYS4"/>
<accession>A0A0J9BYS4</accession>
<dbReference type="InterPro" id="IPR043128">
    <property type="entry name" value="Rev_trsase/Diguanyl_cyclase"/>
</dbReference>
<sequence>MLADDYIILIPVLSALAYFYFNWRYFVFLQRQKEMPHIRKGFVLICYMINYLFFVFCSAMEYVLIVNWSVFAMILFFETEWYTHKDRRCSLFGTLTGIIIGLAINILFRSVISIIMNQPLRDFDNHIYHEGNLKGIPIIVGFVFAGIVFQVLSMPVFIKRLKLILRYPQHHSFMLELMTGLFFYLFLNLILYSAPSNDWVLKGFSIKSCLFSMVGYCVAVWYTWRICLLSDYQEKSWDVKQKLEAWEKIEPQLRHQAFHDPLTGLYNRQQADETISSMMDQGLGFVLCFADLDGLKRMNDTYSHEEGDRYIRAVTQQLRHACRKEQDLLFRYGGDEFMVLYTGISAEEAADRMEGVNIRLGEMAAAGEFGCPVSISYGVEDSRQFAAAEEMVAAADRKMYRQKRLKQGRSGEQIR</sequence>
<dbReference type="PATRIC" id="fig|742734.4.peg.3817"/>
<organism evidence="3 4">
    <name type="scientific">[Clostridium] citroniae WAL-19142</name>
    <dbReference type="NCBI Taxonomy" id="742734"/>
    <lineage>
        <taxon>Bacteria</taxon>
        <taxon>Bacillati</taxon>
        <taxon>Bacillota</taxon>
        <taxon>Clostridia</taxon>
        <taxon>Lachnospirales</taxon>
        <taxon>Lachnospiraceae</taxon>
        <taxon>Enterocloster</taxon>
    </lineage>
</organism>
<dbReference type="PANTHER" id="PTHR45138">
    <property type="entry name" value="REGULATORY COMPONENTS OF SENSORY TRANSDUCTION SYSTEM"/>
    <property type="match status" value="1"/>
</dbReference>
<evidence type="ECO:0000256" key="1">
    <source>
        <dbReference type="SAM" id="Phobius"/>
    </source>
</evidence>
<dbReference type="GeneID" id="93166214"/>
<feature type="transmembrane region" description="Helical" evidence="1">
    <location>
        <begin position="204"/>
        <end position="224"/>
    </location>
</feature>
<protein>
    <recommendedName>
        <fullName evidence="2">GGDEF domain-containing protein</fullName>
    </recommendedName>
</protein>
<dbReference type="CDD" id="cd01949">
    <property type="entry name" value="GGDEF"/>
    <property type="match status" value="1"/>
</dbReference>
<dbReference type="InterPro" id="IPR000160">
    <property type="entry name" value="GGDEF_dom"/>
</dbReference>
<dbReference type="SUPFAM" id="SSF55073">
    <property type="entry name" value="Nucleotide cyclase"/>
    <property type="match status" value="1"/>
</dbReference>
<keyword evidence="1" id="KW-0812">Transmembrane</keyword>
<dbReference type="PANTHER" id="PTHR45138:SF9">
    <property type="entry name" value="DIGUANYLATE CYCLASE DGCM-RELATED"/>
    <property type="match status" value="1"/>
</dbReference>
<dbReference type="InterPro" id="IPR029787">
    <property type="entry name" value="Nucleotide_cyclase"/>
</dbReference>
<name>A0A0J9BYS4_9FIRM</name>
<dbReference type="Gene3D" id="3.30.70.270">
    <property type="match status" value="1"/>
</dbReference>
<gene>
    <name evidence="3" type="ORF">HMPREF9470_03558</name>
</gene>